<dbReference type="Pfam" id="PF13692">
    <property type="entry name" value="Glyco_trans_1_4"/>
    <property type="match status" value="1"/>
</dbReference>
<dbReference type="Proteomes" id="UP000236724">
    <property type="component" value="Unassembled WGS sequence"/>
</dbReference>
<evidence type="ECO:0000256" key="1">
    <source>
        <dbReference type="ARBA" id="ARBA00006739"/>
    </source>
</evidence>
<dbReference type="InterPro" id="IPR027417">
    <property type="entry name" value="P-loop_NTPase"/>
</dbReference>
<dbReference type="GO" id="GO:0016757">
    <property type="term" value="F:glycosyltransferase activity"/>
    <property type="evidence" value="ECO:0007669"/>
    <property type="project" value="UniProtKB-KW"/>
</dbReference>
<protein>
    <submittedName>
        <fullName evidence="8">N-glycosyltransferase</fullName>
    </submittedName>
</protein>
<dbReference type="Pfam" id="PF00534">
    <property type="entry name" value="Glycos_transf_1"/>
    <property type="match status" value="1"/>
</dbReference>
<evidence type="ECO:0000313" key="9">
    <source>
        <dbReference type="Proteomes" id="UP000236724"/>
    </source>
</evidence>
<dbReference type="SUPFAM" id="SSF52540">
    <property type="entry name" value="P-loop containing nucleoside triphosphate hydrolases"/>
    <property type="match status" value="1"/>
</dbReference>
<dbReference type="SUPFAM" id="SSF53756">
    <property type="entry name" value="UDP-Glycosyltransferase/glycogen phosphorylase"/>
    <property type="match status" value="2"/>
</dbReference>
<dbReference type="Pfam" id="PF08241">
    <property type="entry name" value="Methyltransf_11"/>
    <property type="match status" value="1"/>
</dbReference>
<dbReference type="CDD" id="cd02440">
    <property type="entry name" value="AdoMet_MTases"/>
    <property type="match status" value="1"/>
</dbReference>
<dbReference type="Gene3D" id="3.90.550.10">
    <property type="entry name" value="Spore Coat Polysaccharide Biosynthesis Protein SpsA, Chain A"/>
    <property type="match status" value="1"/>
</dbReference>
<dbReference type="Gene3D" id="3.40.50.150">
    <property type="entry name" value="Vaccinia Virus protein VP39"/>
    <property type="match status" value="1"/>
</dbReference>
<evidence type="ECO:0000313" key="8">
    <source>
        <dbReference type="EMBL" id="SEH07736.1"/>
    </source>
</evidence>
<organism evidence="8 9">
    <name type="scientific">Candidatus Venteria ishoeyi</name>
    <dbReference type="NCBI Taxonomy" id="1899563"/>
    <lineage>
        <taxon>Bacteria</taxon>
        <taxon>Pseudomonadati</taxon>
        <taxon>Pseudomonadota</taxon>
        <taxon>Gammaproteobacteria</taxon>
        <taxon>Thiotrichales</taxon>
        <taxon>Thiotrichaceae</taxon>
        <taxon>Venteria</taxon>
    </lineage>
</organism>
<dbReference type="GO" id="GO:0008757">
    <property type="term" value="F:S-adenosylmethionine-dependent methyltransferase activity"/>
    <property type="evidence" value="ECO:0007669"/>
    <property type="project" value="InterPro"/>
</dbReference>
<dbReference type="Pfam" id="PF00535">
    <property type="entry name" value="Glycos_transf_2"/>
    <property type="match status" value="1"/>
</dbReference>
<dbReference type="PANTHER" id="PTHR43179">
    <property type="entry name" value="RHAMNOSYLTRANSFERASE WBBL"/>
    <property type="match status" value="1"/>
</dbReference>
<comment type="similarity">
    <text evidence="1">Belongs to the glycosyltransferase 2 family.</text>
</comment>
<sequence>MQVFVLGMHRSGTSVVTRMLNLMGLYFGAEGKSTGANEENPKGFWERRDIRDLNDALLFSVKADWNRVADFHFDQIPEDAKKRFFSEAGKVLLEMDAHRPWVVKEPRFCLLFPMWQHLLEVPVYVYVYRSPIQIAQSLQKRNGFPLSFSLALWEKYTVETLRAMRNLPGILVKHEAMLADPIATTKTLYAQLQALGVNALHLPSEREILAFIDPSLFHQHGAEDLQQDIISTAQQRLDQALLTAIEANSLENLPEFELSAGAIEILQSQEKIWDLSAEFEAYRQAQEEKQQAYRQAQEEKQQAYRQAQEEKQQALEAVNIKQSQQLTEKNQLLVQKDQTLKQLQQTQTQLQNTGQKLQQENQQQLDALRIHDRHLNHTRRLMRHLISDTEAVFNSVSWKAGRGLVNLAERLLLRQPSLGAQQHITEIAEEFRNLSREKVHYGLEQTLSGTKKPLVGLQNLQQLPSIDVVVCIHNALEDVKNCLASIIENTIEPYALYLVNDGSEAPTTEFLKTFCQQHPGTVLLENASAQGYTKAANKGLRASKADYVVLLNSDTIVPRLWLSHLVACGQSRQEIGIIGALSNAASWQSVPERFAENGDWAVNELPEGFTVNDMAELVYQASAFQFPIVPIVNGFCFAVKRALIDKIGYLDEENFPKGYGEENDYCLRAGDAGFKLAIADQLYVYHAKSKSYSHERRAVLAKAGDSALKNKHGEDKVKSLTQNLRQNPVLSGMRERLNSWLSGKALPQAQNAWRILFVLPVGGVAGGIHSIVQECAGMRSLGVDARIATMAENAGEYARYYPELYKEDLFFFYRNQNHLYQEAAQMHVLVATVWSSPRLLAPVFKKYPDIVAAYYVQDYEPWFFTNIRPDKLKIALESYTLIPNMCLFAKTDWLCQTVDELHQVKMHKVSPGLDRIIFHPPASLPGTEQIRIVAMIRPATPRRGAGKTMSVLKHISQTYGDKVGIDLFGCQDKALQELEHDFAYRNHGILTREEVAALYHQAHIFIDFSDYQAFGRTGLESMACGCVPILPEKGGVHEYAKDKSNALIVDTRNQKVLQTALISLIDDKSLFQQLREQALNTAKNYSVPRAALSELAIFHLMLAKQARQAKPVVRNDKLAAYNSPDWNNAPHKLHLSLLVAVQRGGMPTGSASIRLLQPLLHKSVKDQLCLQVFTDPKDLLSVDTGIIVIQRATLPHPDFVKKLVGHCQQKGLKLVLEMDDDLLNLHHKKAKDVTYRADNINALEALAKAADRIVVSSEQLKQTMSAYNQDVVSVPNAHDEKIWLQAAGNSFSRPQPARNASDPIRILYMGTKTHERDLKEITKAWQQLKKDYASSQTNIELDIIGGISDTNQSFQKFANILKIEGISSKDDAYLKFVQWFRRNNRWDFGIIPLEQTPFNRSKSYIKYLDYAALGIPAICSDITPYRAVVRDGDNGFLVKNTTKAWYQAMKSLIEDEALREKLAQNAFATLEEKHILKHCASDFVAAYQGLQNQAMQTLGAPFSFNQTLVIPSDVKAFVKQYLSGTGVEIGALHAPFPINDQTQMLYVDRMDTPSLQKQYASHQNVAKEKIVNVSIISNGDDLSALEDNSVDFVCNSHLIEHLANPGRAIEEWLRVVKPGGIVYMIVPDKRECFDRERAVTPLSELKEKYSQKTTQVSLNNYADYFKNVKNITDSAHIQTAFENQQNIHVHTWTDESFQIFLNWLSTQISFKVNTMDRNGLNITAVLQKI</sequence>
<reference evidence="8 9" key="1">
    <citation type="submission" date="2016-10" db="EMBL/GenBank/DDBJ databases">
        <authorList>
            <person name="de Groot N.N."/>
        </authorList>
    </citation>
    <scope>NUCLEOTIDE SEQUENCE [LARGE SCALE GENOMIC DNA]</scope>
    <source>
        <strain evidence="8">MBHS1</strain>
    </source>
</reference>
<dbReference type="EMBL" id="FMSV02000539">
    <property type="protein sequence ID" value="SEH07736.1"/>
    <property type="molecule type" value="Genomic_DNA"/>
</dbReference>
<dbReference type="Gene3D" id="3.40.50.300">
    <property type="entry name" value="P-loop containing nucleotide triphosphate hydrolases"/>
    <property type="match status" value="1"/>
</dbReference>
<dbReference type="InterPro" id="IPR001296">
    <property type="entry name" value="Glyco_trans_1"/>
</dbReference>
<dbReference type="PANTHER" id="PTHR43179:SF12">
    <property type="entry name" value="GALACTOFURANOSYLTRANSFERASE GLFT2"/>
    <property type="match status" value="1"/>
</dbReference>
<proteinExistence type="inferred from homology"/>
<evidence type="ECO:0000256" key="2">
    <source>
        <dbReference type="ARBA" id="ARBA00022676"/>
    </source>
</evidence>
<dbReference type="OrthoDB" id="5123492at2"/>
<evidence type="ECO:0000259" key="5">
    <source>
        <dbReference type="Pfam" id="PF00534"/>
    </source>
</evidence>
<dbReference type="Gene3D" id="3.40.50.11090">
    <property type="match status" value="1"/>
</dbReference>
<feature type="domain" description="Glycosyltransferase 2-like" evidence="6">
    <location>
        <begin position="468"/>
        <end position="567"/>
    </location>
</feature>
<dbReference type="CDD" id="cd03801">
    <property type="entry name" value="GT4_PimA-like"/>
    <property type="match status" value="1"/>
</dbReference>
<dbReference type="SUPFAM" id="SSF53335">
    <property type="entry name" value="S-adenosyl-L-methionine-dependent methyltransferases"/>
    <property type="match status" value="1"/>
</dbReference>
<name>A0A1H6FEY8_9GAMM</name>
<keyword evidence="3 8" id="KW-0808">Transferase</keyword>
<dbReference type="InterPro" id="IPR029044">
    <property type="entry name" value="Nucleotide-diphossugar_trans"/>
</dbReference>
<keyword evidence="2" id="KW-0328">Glycosyltransferase</keyword>
<dbReference type="RefSeq" id="WP_103921360.1">
    <property type="nucleotide sequence ID" value="NZ_FMSV02000539.1"/>
</dbReference>
<evidence type="ECO:0000259" key="6">
    <source>
        <dbReference type="Pfam" id="PF00535"/>
    </source>
</evidence>
<gene>
    <name evidence="8" type="ORF">MBHS_03621</name>
</gene>
<dbReference type="SUPFAM" id="SSF53448">
    <property type="entry name" value="Nucleotide-diphospho-sugar transferases"/>
    <property type="match status" value="1"/>
</dbReference>
<keyword evidence="4" id="KW-0175">Coiled coil</keyword>
<dbReference type="InterPro" id="IPR029063">
    <property type="entry name" value="SAM-dependent_MTases_sf"/>
</dbReference>
<evidence type="ECO:0000256" key="3">
    <source>
        <dbReference type="ARBA" id="ARBA00022679"/>
    </source>
</evidence>
<dbReference type="InterPro" id="IPR013216">
    <property type="entry name" value="Methyltransf_11"/>
</dbReference>
<evidence type="ECO:0000256" key="4">
    <source>
        <dbReference type="SAM" id="Coils"/>
    </source>
</evidence>
<accession>A0A1H6FEY8</accession>
<keyword evidence="9" id="KW-1185">Reference proteome</keyword>
<evidence type="ECO:0000259" key="7">
    <source>
        <dbReference type="Pfam" id="PF08241"/>
    </source>
</evidence>
<feature type="coiled-coil region" evidence="4">
    <location>
        <begin position="279"/>
        <end position="363"/>
    </location>
</feature>
<feature type="domain" description="Glycosyl transferase family 1" evidence="5">
    <location>
        <begin position="990"/>
        <end position="1078"/>
    </location>
</feature>
<dbReference type="Pfam" id="PF13469">
    <property type="entry name" value="Sulfotransfer_3"/>
    <property type="match status" value="1"/>
</dbReference>
<dbReference type="Gene3D" id="3.40.50.2000">
    <property type="entry name" value="Glycogen Phosphorylase B"/>
    <property type="match status" value="2"/>
</dbReference>
<dbReference type="InterPro" id="IPR001173">
    <property type="entry name" value="Glyco_trans_2-like"/>
</dbReference>
<feature type="domain" description="Methyltransferase type 11" evidence="7">
    <location>
        <begin position="1565"/>
        <end position="1623"/>
    </location>
</feature>